<accession>A0ACB7YHG5</accession>
<gene>
    <name evidence="1" type="ORF">Vadar_031732</name>
</gene>
<sequence>MEEYPEELRTPPVALVAVVGCPELHTAISTHLHSEQPPINTLALPDFSKISIIAKRHKEGSDSGQFNGILKRDWLSKHRTMVPAVVAALFSSDHVSGDPAQWLQVCTDLENLKAVIKGRNIKLVLALVAQSTSKDDISEDRMIALRKRAEVDSKYLIAFDLNNPLELKQSLNRLGNAFSELANTYYRDEGRRIKTRLDRKSLSSVELSIRYCFKVAVYAEFRRDWVEALRMYEDAYKTLREMIGTSTRLPPIQRLVEIKTVAEQLHFKISTLLLHGGKVVEAITWFHQHNASYKRLLGEPEVNFLHWEWLSRQFLVFGELLETSAASIQNTSSPVLVATDRVSEWELSSAYYYQLAAQYLKEKRSCLELTLSMSETVTDIDSNAESVAPSVYVGQFARLLEQGDTYVMQPLTDEEYVRYALAEGKRFQDFFEIMALLKRSFESYTNFNAQRMASYCGFEMAREYFAVNDYTNAKEIFYSIASTYRKEGWVNLLWEVLGYLRECSKNLGKMKDFVEYSLEMAALPVSSVAGIQSLGFKECGPAGPATGAQREIIHTEVFELVRGETGLASNKGSNNFKVTSDQPVRLDIDLVSPLRVVLLASVAFHEQIVKPGVSTSITLSLLSQLPHSVDIDQLDIQFNQSACNFTVVNGQRPKSDEISDGMMGQRVETAPVLVLSTNKWLRITYDIKSEQSGKLECISVIARLGPYFTISCMVESPAALNDLPLWKFEDRMETFPIKDPGLAFSAQKAIQVEEPDPQVDVKLGTSGPALVGENFAVPVTISAMAHSVYSGELKINLVDTRGGGLLSPTEVVDPASADSLHVELRGISGLQCEDESQSGIEKIRKIQHAFGLISVPFLKEGDSWSCNLEIRWHRPKPIMLYVSLGYSPHSDDQSTQKVHVHKSLEIEGKTAVVFSHNYMLPFRQDPLLLSKLKAGLNSDQMPSLPLNETSVLIVTTKNSAEVPLQLLSMFIEAEDDSDSGNSITVRQSDPLETSLLVPGEGFKKVFAVTPEVNTPTLKMGTVCLRWRRDGDSTSSDSEVVTKYRLGDIKVESPPLVVKLDCPPHAVLGNPFTYFVRIQNRTHLLQEIKFLLADSQSFVLSGSHNDRVFILPRSEHILSYKVVPLASGSQLLPRVTVTSVRYSAGFQPSVASSSIFVFPSEPHFEMTDAGVRPESITAK</sequence>
<comment type="caution">
    <text evidence="1">The sequence shown here is derived from an EMBL/GenBank/DDBJ whole genome shotgun (WGS) entry which is preliminary data.</text>
</comment>
<keyword evidence="2" id="KW-1185">Reference proteome</keyword>
<dbReference type="Proteomes" id="UP000828048">
    <property type="component" value="Chromosome 8"/>
</dbReference>
<evidence type="ECO:0000313" key="2">
    <source>
        <dbReference type="Proteomes" id="UP000828048"/>
    </source>
</evidence>
<dbReference type="EMBL" id="CM037158">
    <property type="protein sequence ID" value="KAH7852985.1"/>
    <property type="molecule type" value="Genomic_DNA"/>
</dbReference>
<proteinExistence type="predicted"/>
<reference evidence="1 2" key="1">
    <citation type="journal article" date="2021" name="Hortic Res">
        <title>High-quality reference genome and annotation aids understanding of berry development for evergreen blueberry (Vaccinium darrowii).</title>
        <authorList>
            <person name="Yu J."/>
            <person name="Hulse-Kemp A.M."/>
            <person name="Babiker E."/>
            <person name="Staton M."/>
        </authorList>
    </citation>
    <scope>NUCLEOTIDE SEQUENCE [LARGE SCALE GENOMIC DNA]</scope>
    <source>
        <strain evidence="2">cv. NJ 8807/NJ 8810</strain>
        <tissue evidence="1">Young leaf</tissue>
    </source>
</reference>
<protein>
    <submittedName>
        <fullName evidence="1">Uncharacterized protein</fullName>
    </submittedName>
</protein>
<name>A0ACB7YHG5_9ERIC</name>
<organism evidence="1 2">
    <name type="scientific">Vaccinium darrowii</name>
    <dbReference type="NCBI Taxonomy" id="229202"/>
    <lineage>
        <taxon>Eukaryota</taxon>
        <taxon>Viridiplantae</taxon>
        <taxon>Streptophyta</taxon>
        <taxon>Embryophyta</taxon>
        <taxon>Tracheophyta</taxon>
        <taxon>Spermatophyta</taxon>
        <taxon>Magnoliopsida</taxon>
        <taxon>eudicotyledons</taxon>
        <taxon>Gunneridae</taxon>
        <taxon>Pentapetalae</taxon>
        <taxon>asterids</taxon>
        <taxon>Ericales</taxon>
        <taxon>Ericaceae</taxon>
        <taxon>Vaccinioideae</taxon>
        <taxon>Vaccinieae</taxon>
        <taxon>Vaccinium</taxon>
    </lineage>
</organism>
<evidence type="ECO:0000313" key="1">
    <source>
        <dbReference type="EMBL" id="KAH7852985.1"/>
    </source>
</evidence>